<evidence type="ECO:0000313" key="6">
    <source>
        <dbReference type="Proteomes" id="UP000240681"/>
    </source>
</evidence>
<dbReference type="AlphaFoldDB" id="A0A2R6BD59"/>
<dbReference type="PANTHER" id="PTHR43432:SF3">
    <property type="entry name" value="SLR0285 PROTEIN"/>
    <property type="match status" value="1"/>
</dbReference>
<sequence length="312" mass="35493">MRSRERLAEAERSVPLQRFVETRFALPAEVASGKVRMKPPLIRPSKLTYVEKGGVGKQLSDGWALNFAVGCTHGCVFCYVDEIQKKFGFVRAGPMVYEEWGNYFGVPENIDELIEETPWVKWRGEEVMLSSTHDPYLPQLYRWTRKILERALPAGVRFCIQTRSPLVERDFDLLLKYREQVRLQVSIATMSERLARAVEPRVVPPSRRLETLRKAKRAGLRTGVIIAPVFPPNRLRPSLSEDLEALAGELAEIKPDHIYGESLHVRGINLVYVERALGEGIKLEGFDQAARLLFSAKLADHGLSGVWWPEEV</sequence>
<feature type="domain" description="Radical SAM core" evidence="4">
    <location>
        <begin position="57"/>
        <end position="297"/>
    </location>
</feature>
<evidence type="ECO:0000256" key="1">
    <source>
        <dbReference type="ARBA" id="ARBA00022723"/>
    </source>
</evidence>
<dbReference type="Proteomes" id="UP000240681">
    <property type="component" value="Unassembled WGS sequence"/>
</dbReference>
<dbReference type="PANTHER" id="PTHR43432">
    <property type="entry name" value="SLR0285 PROTEIN"/>
    <property type="match status" value="1"/>
</dbReference>
<organism evidence="5 6">
    <name type="scientific">Candidatus Marsarchaeota G2 archaeon ECH_B_SAG-C16</name>
    <dbReference type="NCBI Taxonomy" id="1978163"/>
    <lineage>
        <taxon>Archaea</taxon>
        <taxon>Candidatus Marsarchaeota</taxon>
        <taxon>Candidatus Marsarchaeota group 2</taxon>
    </lineage>
</organism>
<accession>A0A2R6BD59</accession>
<gene>
    <name evidence="5" type="ORF">B9Q09_02110</name>
</gene>
<keyword evidence="2" id="KW-0408">Iron</keyword>
<reference evidence="5 6" key="1">
    <citation type="submission" date="2017-04" db="EMBL/GenBank/DDBJ databases">
        <title>Novel microbial lineages endemic to geothermal iron-oxide mats fill important gaps in the evolutionary history of Archaea.</title>
        <authorList>
            <person name="Jay Z.J."/>
            <person name="Beam J.P."/>
            <person name="Dlakic M."/>
            <person name="Rusch D.B."/>
            <person name="Kozubal M.A."/>
            <person name="Inskeep W.P."/>
        </authorList>
    </citation>
    <scope>NUCLEOTIDE SEQUENCE [LARGE SCALE GENOMIC DNA]</scope>
    <source>
        <strain evidence="5">ECH_B_SAG-C16</strain>
    </source>
</reference>
<dbReference type="GO" id="GO:0051536">
    <property type="term" value="F:iron-sulfur cluster binding"/>
    <property type="evidence" value="ECO:0007669"/>
    <property type="project" value="UniProtKB-KW"/>
</dbReference>
<dbReference type="GO" id="GO:0046872">
    <property type="term" value="F:metal ion binding"/>
    <property type="evidence" value="ECO:0007669"/>
    <property type="project" value="UniProtKB-KW"/>
</dbReference>
<dbReference type="SFLD" id="SFLDS00029">
    <property type="entry name" value="Radical_SAM"/>
    <property type="match status" value="1"/>
</dbReference>
<keyword evidence="3" id="KW-0411">Iron-sulfur</keyword>
<dbReference type="InterPro" id="IPR058240">
    <property type="entry name" value="rSAM_sf"/>
</dbReference>
<dbReference type="InterPro" id="IPR007197">
    <property type="entry name" value="rSAM"/>
</dbReference>
<keyword evidence="1" id="KW-0479">Metal-binding</keyword>
<dbReference type="SUPFAM" id="SSF102114">
    <property type="entry name" value="Radical SAM enzymes"/>
    <property type="match status" value="1"/>
</dbReference>
<protein>
    <submittedName>
        <fullName evidence="5">Radical SAM protein</fullName>
    </submittedName>
</protein>
<dbReference type="InterPro" id="IPR006638">
    <property type="entry name" value="Elp3/MiaA/NifB-like_rSAM"/>
</dbReference>
<dbReference type="InterPro" id="IPR040086">
    <property type="entry name" value="MJ0683-like"/>
</dbReference>
<dbReference type="Pfam" id="PF04055">
    <property type="entry name" value="Radical_SAM"/>
    <property type="match status" value="1"/>
</dbReference>
<comment type="caution">
    <text evidence="5">The sequence shown here is derived from an EMBL/GenBank/DDBJ whole genome shotgun (WGS) entry which is preliminary data.</text>
</comment>
<evidence type="ECO:0000259" key="4">
    <source>
        <dbReference type="PROSITE" id="PS51918"/>
    </source>
</evidence>
<dbReference type="EMBL" id="NEXK01000043">
    <property type="protein sequence ID" value="PSN96545.1"/>
    <property type="molecule type" value="Genomic_DNA"/>
</dbReference>
<dbReference type="Gene3D" id="3.80.30.30">
    <property type="match status" value="1"/>
</dbReference>
<dbReference type="SFLD" id="SFLDG01084">
    <property type="entry name" value="Uncharacterised_Radical_SAM_Su"/>
    <property type="match status" value="1"/>
</dbReference>
<evidence type="ECO:0000256" key="2">
    <source>
        <dbReference type="ARBA" id="ARBA00023004"/>
    </source>
</evidence>
<proteinExistence type="predicted"/>
<dbReference type="CDD" id="cd01335">
    <property type="entry name" value="Radical_SAM"/>
    <property type="match status" value="1"/>
</dbReference>
<dbReference type="PROSITE" id="PS51918">
    <property type="entry name" value="RADICAL_SAM"/>
    <property type="match status" value="1"/>
</dbReference>
<evidence type="ECO:0000313" key="5">
    <source>
        <dbReference type="EMBL" id="PSN96545.1"/>
    </source>
</evidence>
<dbReference type="GO" id="GO:0003824">
    <property type="term" value="F:catalytic activity"/>
    <property type="evidence" value="ECO:0007669"/>
    <property type="project" value="InterPro"/>
</dbReference>
<dbReference type="SMART" id="SM00729">
    <property type="entry name" value="Elp3"/>
    <property type="match status" value="1"/>
</dbReference>
<evidence type="ECO:0000256" key="3">
    <source>
        <dbReference type="ARBA" id="ARBA00023014"/>
    </source>
</evidence>
<name>A0A2R6BD59_9ARCH</name>